<evidence type="ECO:0000256" key="1">
    <source>
        <dbReference type="SAM" id="MobiDB-lite"/>
    </source>
</evidence>
<evidence type="ECO:0000313" key="3">
    <source>
        <dbReference type="Proteomes" id="UP000887116"/>
    </source>
</evidence>
<feature type="region of interest" description="Disordered" evidence="1">
    <location>
        <begin position="1"/>
        <end position="30"/>
    </location>
</feature>
<gene>
    <name evidence="2" type="ORF">TNCT_728711</name>
</gene>
<name>A0A8X6HP36_TRICU</name>
<protein>
    <submittedName>
        <fullName evidence="2">Uncharacterized protein</fullName>
    </submittedName>
</protein>
<sequence length="103" mass="12305">MAMPFHTGKSLPRAYSRCHGDRHPRHRLRPPPPCVKHPLLYVCHLLRTKYSKQNHLQILQKLRLRVSKGVGKEREEGRREKNRLAGLYRDFLNCRRSIAWRTE</sequence>
<organism evidence="2 3">
    <name type="scientific">Trichonephila clavata</name>
    <name type="common">Joro spider</name>
    <name type="synonym">Nephila clavata</name>
    <dbReference type="NCBI Taxonomy" id="2740835"/>
    <lineage>
        <taxon>Eukaryota</taxon>
        <taxon>Metazoa</taxon>
        <taxon>Ecdysozoa</taxon>
        <taxon>Arthropoda</taxon>
        <taxon>Chelicerata</taxon>
        <taxon>Arachnida</taxon>
        <taxon>Araneae</taxon>
        <taxon>Araneomorphae</taxon>
        <taxon>Entelegynae</taxon>
        <taxon>Araneoidea</taxon>
        <taxon>Nephilidae</taxon>
        <taxon>Trichonephila</taxon>
    </lineage>
</organism>
<comment type="caution">
    <text evidence="2">The sequence shown here is derived from an EMBL/GenBank/DDBJ whole genome shotgun (WGS) entry which is preliminary data.</text>
</comment>
<dbReference type="OrthoDB" id="6464807at2759"/>
<dbReference type="AlphaFoldDB" id="A0A8X6HP36"/>
<evidence type="ECO:0000313" key="2">
    <source>
        <dbReference type="EMBL" id="GFR06829.1"/>
    </source>
</evidence>
<proteinExistence type="predicted"/>
<reference evidence="2" key="1">
    <citation type="submission" date="2020-07" db="EMBL/GenBank/DDBJ databases">
        <title>Multicomponent nature underlies the extraordinary mechanical properties of spider dragline silk.</title>
        <authorList>
            <person name="Kono N."/>
            <person name="Nakamura H."/>
            <person name="Mori M."/>
            <person name="Yoshida Y."/>
            <person name="Ohtoshi R."/>
            <person name="Malay A.D."/>
            <person name="Moran D.A.P."/>
            <person name="Tomita M."/>
            <person name="Numata K."/>
            <person name="Arakawa K."/>
        </authorList>
    </citation>
    <scope>NUCLEOTIDE SEQUENCE</scope>
</reference>
<feature type="compositionally biased region" description="Basic residues" evidence="1">
    <location>
        <begin position="20"/>
        <end position="29"/>
    </location>
</feature>
<dbReference type="EMBL" id="BMAO01006194">
    <property type="protein sequence ID" value="GFR06829.1"/>
    <property type="molecule type" value="Genomic_DNA"/>
</dbReference>
<accession>A0A8X6HP36</accession>
<keyword evidence="3" id="KW-1185">Reference proteome</keyword>
<dbReference type="Proteomes" id="UP000887116">
    <property type="component" value="Unassembled WGS sequence"/>
</dbReference>